<dbReference type="InterPro" id="IPR024078">
    <property type="entry name" value="LmbE-like_dom_sf"/>
</dbReference>
<comment type="caution">
    <text evidence="1">The sequence shown here is derived from an EMBL/GenBank/DDBJ whole genome shotgun (WGS) entry which is preliminary data.</text>
</comment>
<evidence type="ECO:0000313" key="2">
    <source>
        <dbReference type="Proteomes" id="UP000605201"/>
    </source>
</evidence>
<organism evidence="1 2">
    <name type="scientific">Candidatus Desulfatibia vada</name>
    <dbReference type="NCBI Taxonomy" id="2841696"/>
    <lineage>
        <taxon>Bacteria</taxon>
        <taxon>Pseudomonadati</taxon>
        <taxon>Thermodesulfobacteriota</taxon>
        <taxon>Desulfobacteria</taxon>
        <taxon>Desulfobacterales</taxon>
        <taxon>Desulfobacterales incertae sedis</taxon>
        <taxon>Candidatus Desulfatibia</taxon>
    </lineage>
</organism>
<dbReference type="InterPro" id="IPR003737">
    <property type="entry name" value="GlcNAc_PI_deacetylase-related"/>
</dbReference>
<accession>A0A8J6NS06</accession>
<proteinExistence type="predicted"/>
<name>A0A8J6NS06_9BACT</name>
<dbReference type="PANTHER" id="PTHR12993">
    <property type="entry name" value="N-ACETYLGLUCOSAMINYL-PHOSPHATIDYLINOSITOL DE-N-ACETYLASE-RELATED"/>
    <property type="match status" value="1"/>
</dbReference>
<dbReference type="GO" id="GO:0016811">
    <property type="term" value="F:hydrolase activity, acting on carbon-nitrogen (but not peptide) bonds, in linear amides"/>
    <property type="evidence" value="ECO:0007669"/>
    <property type="project" value="TreeGrafter"/>
</dbReference>
<gene>
    <name evidence="1" type="ORF">H8D96_11880</name>
</gene>
<dbReference type="Proteomes" id="UP000605201">
    <property type="component" value="Unassembled WGS sequence"/>
</dbReference>
<reference evidence="1 2" key="1">
    <citation type="submission" date="2020-08" db="EMBL/GenBank/DDBJ databases">
        <title>Bridging the membrane lipid divide: bacteria of the FCB group superphylum have the potential to synthesize archaeal ether lipids.</title>
        <authorList>
            <person name="Villanueva L."/>
            <person name="Von Meijenfeldt F.A.B."/>
            <person name="Westbye A.B."/>
            <person name="Yadav S."/>
            <person name="Hopmans E.C."/>
            <person name="Dutilh B.E."/>
            <person name="Sinninghe Damste J.S."/>
        </authorList>
    </citation>
    <scope>NUCLEOTIDE SEQUENCE [LARGE SCALE GENOMIC DNA]</scope>
    <source>
        <strain evidence="1">NIOZ-UU17</strain>
    </source>
</reference>
<dbReference type="SUPFAM" id="SSF102588">
    <property type="entry name" value="LmbE-like"/>
    <property type="match status" value="1"/>
</dbReference>
<dbReference type="EMBL" id="JACNIG010000235">
    <property type="protein sequence ID" value="MBC8432601.1"/>
    <property type="molecule type" value="Genomic_DNA"/>
</dbReference>
<dbReference type="Pfam" id="PF02585">
    <property type="entry name" value="PIG-L"/>
    <property type="match status" value="1"/>
</dbReference>
<evidence type="ECO:0000313" key="1">
    <source>
        <dbReference type="EMBL" id="MBC8432601.1"/>
    </source>
</evidence>
<dbReference type="AlphaFoldDB" id="A0A8J6NS06"/>
<dbReference type="Gene3D" id="3.40.50.10320">
    <property type="entry name" value="LmbE-like"/>
    <property type="match status" value="1"/>
</dbReference>
<dbReference type="PANTHER" id="PTHR12993:SF28">
    <property type="entry name" value="LMBE FAMILY PROTEIN"/>
    <property type="match status" value="1"/>
</dbReference>
<protein>
    <submittedName>
        <fullName evidence="1">PIG-L family deacetylase</fullName>
    </submittedName>
</protein>
<sequence>MITPADVMVIAAHPDDAEFGVAGTVAKWIREGRQVVYVVCTSGEKGTSDRSMKPELLAQIREKEQLAAAQILGVREVKFLRYPDQGLEETPQLRKHIVGLIRMFQPSVVVTSDPYRRYLWHRDHRIIGQVVLDAVFPFARDYLAYPDLLEEGLEPHKVEEILFWAAEDVNYRSDITSTFDLKLAALQSHVTQVKELDIPDLKAWLRGFCRDLAAEENFELAEAFHRVQISGYPKSLVSKNQSST</sequence>